<protein>
    <recommendedName>
        <fullName evidence="2">Ribosomal protein L31</fullName>
    </recommendedName>
</protein>
<proteinExistence type="predicted"/>
<reference evidence="1" key="1">
    <citation type="journal article" date="2008" name="BMC Genomics">
        <title>Complete sequence and analysis of the mitochondrial genome of Hemiselmis andersenii CCMP644 (Cryptophyceae).</title>
        <authorList>
            <person name="Kim E."/>
            <person name="Lane C.E."/>
            <person name="Curtis B.A."/>
            <person name="Kozera C."/>
            <person name="Bowman S."/>
            <person name="Archibald J.M."/>
        </authorList>
    </citation>
    <scope>NUCLEOTIDE SEQUENCE [LARGE SCALE GENOMIC DNA]</scope>
    <source>
        <strain evidence="1">CCMP 644</strain>
        <strain>CCMP644</strain>
    </source>
</reference>
<gene>
    <name evidence="1" type="ORF">HAM_018</name>
</gene>
<evidence type="ECO:0008006" key="2">
    <source>
        <dbReference type="Google" id="ProtNLM"/>
    </source>
</evidence>
<name>B2MWT2_HEMAN</name>
<accession>B2MWT2</accession>
<sequence length="71" mass="8524">MKAKYHLIKKKVYVQFTDGSVYQSNIFLKSPMLKLNLDPKSHSLWKKVTDTVTIKNYKTIFMNKFFYKDNK</sequence>
<dbReference type="EMBL" id="EU651892">
    <property type="protein sequence ID" value="ACC78224.1"/>
    <property type="molecule type" value="Genomic_DNA"/>
</dbReference>
<dbReference type="GeneID" id="6261968"/>
<dbReference type="RefSeq" id="YP_001874770.1">
    <property type="nucleotide sequence ID" value="NC_010637.1"/>
</dbReference>
<evidence type="ECO:0000313" key="1">
    <source>
        <dbReference type="EMBL" id="ACC78224.1"/>
    </source>
</evidence>
<geneLocation type="mitochondrion" evidence="1"/>
<dbReference type="AlphaFoldDB" id="B2MWT2"/>
<keyword evidence="1" id="KW-0496">Mitochondrion</keyword>
<organism evidence="1">
    <name type="scientific">Hemiselmis andersenii</name>
    <name type="common">Cryptophyte alga</name>
    <dbReference type="NCBI Taxonomy" id="464988"/>
    <lineage>
        <taxon>Eukaryota</taxon>
        <taxon>Cryptophyceae</taxon>
        <taxon>Cryptomonadales</taxon>
        <taxon>Hemiselmidaceae</taxon>
        <taxon>Hemiselmis</taxon>
    </lineage>
</organism>